<organism evidence="2 3">
    <name type="scientific">Candidatus Coproplasma avicola</name>
    <dbReference type="NCBI Taxonomy" id="2840744"/>
    <lineage>
        <taxon>Bacteria</taxon>
        <taxon>Bacillati</taxon>
        <taxon>Bacillota</taxon>
        <taxon>Clostridia</taxon>
        <taxon>Eubacteriales</taxon>
        <taxon>Candidatus Coproplasma</taxon>
    </lineage>
</organism>
<evidence type="ECO:0000259" key="1">
    <source>
        <dbReference type="Pfam" id="PF01048"/>
    </source>
</evidence>
<reference evidence="2" key="2">
    <citation type="journal article" date="2021" name="PeerJ">
        <title>Extensive microbial diversity within the chicken gut microbiome revealed by metagenomics and culture.</title>
        <authorList>
            <person name="Gilroy R."/>
            <person name="Ravi A."/>
            <person name="Getino M."/>
            <person name="Pursley I."/>
            <person name="Horton D.L."/>
            <person name="Alikhan N.F."/>
            <person name="Baker D."/>
            <person name="Gharbi K."/>
            <person name="Hall N."/>
            <person name="Watson M."/>
            <person name="Adriaenssens E.M."/>
            <person name="Foster-Nyarko E."/>
            <person name="Jarju S."/>
            <person name="Secka A."/>
            <person name="Antonio M."/>
            <person name="Oren A."/>
            <person name="Chaudhuri R.R."/>
            <person name="La Ragione R."/>
            <person name="Hildebrand F."/>
            <person name="Pallen M.J."/>
        </authorList>
    </citation>
    <scope>NUCLEOTIDE SEQUENCE</scope>
    <source>
        <strain evidence="2">ChiW16-3235</strain>
    </source>
</reference>
<dbReference type="Pfam" id="PF01048">
    <property type="entry name" value="PNP_UDP_1"/>
    <property type="match status" value="1"/>
</dbReference>
<dbReference type="PANTHER" id="PTHR46832:SF1">
    <property type="entry name" value="5'-METHYLTHIOADENOSINE_S-ADENOSYLHOMOCYSTEINE NUCLEOSIDASE"/>
    <property type="match status" value="1"/>
</dbReference>
<dbReference type="Gene3D" id="3.40.50.1580">
    <property type="entry name" value="Nucleoside phosphorylase domain"/>
    <property type="match status" value="1"/>
</dbReference>
<feature type="domain" description="Nucleoside phosphorylase" evidence="1">
    <location>
        <begin position="3"/>
        <end position="210"/>
    </location>
</feature>
<dbReference type="GO" id="GO:0019284">
    <property type="term" value="P:L-methionine salvage from S-adenosylmethionine"/>
    <property type="evidence" value="ECO:0007669"/>
    <property type="project" value="TreeGrafter"/>
</dbReference>
<dbReference type="GO" id="GO:0008782">
    <property type="term" value="F:adenosylhomocysteine nucleosidase activity"/>
    <property type="evidence" value="ECO:0007669"/>
    <property type="project" value="TreeGrafter"/>
</dbReference>
<dbReference type="Proteomes" id="UP000823913">
    <property type="component" value="Unassembled WGS sequence"/>
</dbReference>
<dbReference type="GO" id="GO:0005829">
    <property type="term" value="C:cytosol"/>
    <property type="evidence" value="ECO:0007669"/>
    <property type="project" value="TreeGrafter"/>
</dbReference>
<reference evidence="2" key="1">
    <citation type="submission" date="2020-10" db="EMBL/GenBank/DDBJ databases">
        <authorList>
            <person name="Gilroy R."/>
        </authorList>
    </citation>
    <scope>NUCLEOTIDE SEQUENCE</scope>
    <source>
        <strain evidence="2">ChiW16-3235</strain>
    </source>
</reference>
<comment type="caution">
    <text evidence="2">The sequence shown here is derived from an EMBL/GenBank/DDBJ whole genome shotgun (WGS) entry which is preliminary data.</text>
</comment>
<dbReference type="GO" id="GO:0008930">
    <property type="term" value="F:methylthioadenosine nucleosidase activity"/>
    <property type="evidence" value="ECO:0007669"/>
    <property type="project" value="TreeGrafter"/>
</dbReference>
<dbReference type="GO" id="GO:0009116">
    <property type="term" value="P:nucleoside metabolic process"/>
    <property type="evidence" value="ECO:0007669"/>
    <property type="project" value="InterPro"/>
</dbReference>
<gene>
    <name evidence="2" type="ORF">IAB94_04885</name>
</gene>
<protein>
    <submittedName>
        <fullName evidence="2">5'-methylthioadenosine/S-adenosylhomocysteine nucleosidase</fullName>
    </submittedName>
</protein>
<evidence type="ECO:0000313" key="3">
    <source>
        <dbReference type="Proteomes" id="UP000823913"/>
    </source>
</evidence>
<dbReference type="AlphaFoldDB" id="A0A9D1E6R7"/>
<dbReference type="InterPro" id="IPR000845">
    <property type="entry name" value="Nucleoside_phosphorylase_d"/>
</dbReference>
<accession>A0A9D1E6R7</accession>
<dbReference type="SUPFAM" id="SSF53167">
    <property type="entry name" value="Purine and uridine phosphorylases"/>
    <property type="match status" value="1"/>
</dbReference>
<proteinExistence type="predicted"/>
<dbReference type="EMBL" id="DVHK01000102">
    <property type="protein sequence ID" value="HIR67361.1"/>
    <property type="molecule type" value="Genomic_DNA"/>
</dbReference>
<sequence length="220" mass="23432">MTVFVIAMESEAKAVTDNMQGITEHTACDKHIYRGTLCGRETCVVVTGVGKVNAACGAQYAIDVLGAAKIINTGVAGGLNDGTQVGDIYGICAAVQYDFDLVQLNGTKIGTLNECDRPYLPLCTAGNYPLRKLASGDRFNDSPADFELLTKELEADIRDMECGAIAQACMHAGVKLYSFKAISDRAGSGSTTEQYLDNLATCNANMTQAIPHIFEEVENA</sequence>
<dbReference type="CDD" id="cd09008">
    <property type="entry name" value="MTAN"/>
    <property type="match status" value="1"/>
</dbReference>
<dbReference type="InterPro" id="IPR035994">
    <property type="entry name" value="Nucleoside_phosphorylase_sf"/>
</dbReference>
<dbReference type="PANTHER" id="PTHR46832">
    <property type="entry name" value="5'-METHYLTHIOADENOSINE/S-ADENOSYLHOMOCYSTEINE NUCLEOSIDASE"/>
    <property type="match status" value="1"/>
</dbReference>
<name>A0A9D1E6R7_9FIRM</name>
<evidence type="ECO:0000313" key="2">
    <source>
        <dbReference type="EMBL" id="HIR67361.1"/>
    </source>
</evidence>